<comment type="caution">
    <text evidence="1">The sequence shown here is derived from an EMBL/GenBank/DDBJ whole genome shotgun (WGS) entry which is preliminary data.</text>
</comment>
<reference evidence="1 2" key="1">
    <citation type="journal article" date="2015" name="Genome Announc.">
        <title>Expanding the biotechnology potential of lactobacilli through comparative genomics of 213 strains and associated genera.</title>
        <authorList>
            <person name="Sun Z."/>
            <person name="Harris H.M."/>
            <person name="McCann A."/>
            <person name="Guo C."/>
            <person name="Argimon S."/>
            <person name="Zhang W."/>
            <person name="Yang X."/>
            <person name="Jeffery I.B."/>
            <person name="Cooney J.C."/>
            <person name="Kagawa T.F."/>
            <person name="Liu W."/>
            <person name="Song Y."/>
            <person name="Salvetti E."/>
            <person name="Wrobel A."/>
            <person name="Rasinkangas P."/>
            <person name="Parkhill J."/>
            <person name="Rea M.C."/>
            <person name="O'Sullivan O."/>
            <person name="Ritari J."/>
            <person name="Douillard F.P."/>
            <person name="Paul Ross R."/>
            <person name="Yang R."/>
            <person name="Briner A.E."/>
            <person name="Felis G.E."/>
            <person name="de Vos W.M."/>
            <person name="Barrangou R."/>
            <person name="Klaenhammer T.R."/>
            <person name="Caufield P.W."/>
            <person name="Cui Y."/>
            <person name="Zhang H."/>
            <person name="O'Toole P.W."/>
        </authorList>
    </citation>
    <scope>NUCLEOTIDE SEQUENCE [LARGE SCALE GENOMIC DNA]</scope>
    <source>
        <strain evidence="1 2">DSM 20623</strain>
    </source>
</reference>
<protein>
    <recommendedName>
        <fullName evidence="3">WxL domain-containing protein</fullName>
    </recommendedName>
</protein>
<proteinExistence type="predicted"/>
<dbReference type="GeneID" id="89590134"/>
<accession>A0A0R2HXG3</accession>
<keyword evidence="2" id="KW-1185">Reference proteome</keyword>
<dbReference type="EMBL" id="JQBS01000007">
    <property type="protein sequence ID" value="KRN57439.1"/>
    <property type="molecule type" value="Genomic_DNA"/>
</dbReference>
<dbReference type="RefSeq" id="WP_236707173.1">
    <property type="nucleotide sequence ID" value="NZ_JQBS01000007.1"/>
</dbReference>
<evidence type="ECO:0000313" key="1">
    <source>
        <dbReference type="EMBL" id="KRN57439.1"/>
    </source>
</evidence>
<dbReference type="AlphaFoldDB" id="A0A0R2HXG3"/>
<evidence type="ECO:0008006" key="3">
    <source>
        <dbReference type="Google" id="ProtNLM"/>
    </source>
</evidence>
<sequence length="103" mass="11366">MERAQSDWKIELENTIVANWSLFASAVPFEDKAKEKLKSALILKKSQTQDVVINETSQKIAAGAETYPTVQWAETAGLLLKVSPDAKVGSYQGEITWLLSDVP</sequence>
<name>A0A0R2HXG3_CARDV</name>
<gene>
    <name evidence="1" type="ORF">IV74_GL000423</name>
</gene>
<dbReference type="Proteomes" id="UP000051658">
    <property type="component" value="Unassembled WGS sequence"/>
</dbReference>
<evidence type="ECO:0000313" key="2">
    <source>
        <dbReference type="Proteomes" id="UP000051658"/>
    </source>
</evidence>
<dbReference type="PATRIC" id="fig|1449336.4.peg.430"/>
<organism evidence="1 2">
    <name type="scientific">Carnobacterium divergens DSM 20623</name>
    <dbReference type="NCBI Taxonomy" id="1449336"/>
    <lineage>
        <taxon>Bacteria</taxon>
        <taxon>Bacillati</taxon>
        <taxon>Bacillota</taxon>
        <taxon>Bacilli</taxon>
        <taxon>Lactobacillales</taxon>
        <taxon>Carnobacteriaceae</taxon>
        <taxon>Carnobacterium</taxon>
    </lineage>
</organism>